<protein>
    <submittedName>
        <fullName evidence="2">Intein N-terminal splicing region</fullName>
    </submittedName>
</protein>
<dbReference type="InterPro" id="IPR028992">
    <property type="entry name" value="Hedgehog/Intein_dom"/>
</dbReference>
<sequence length="300" mass="33412">MASFIDNFYIMDPYAPPNPGATLIRHDYVVNDRNNDDLIGGGRDMIDGVRIRAAYPGDTVTVEYPDGTVDTIVGVTFYLRDGREVFSPIDGKTLQDATFISSSWVPTNVAVTPEQMQLICFAPGTRIRTPDGARPVETLAVGDLVTTLDNGQQPIRWIGRRVVEGRGDFAPIRFRKGAIGNRRDLRVSPQHRMLVTGWRAELLFDEAEILVAARHLVNGDTIHPDPCGDIEYIHLMFDRHEVIFAEGVPTESFHPGDYVMAQDRALMAELTTLFPELKTAPEWMTARRVVKGYEAALIAA</sequence>
<dbReference type="GO" id="GO:0016539">
    <property type="term" value="P:intein-mediated protein splicing"/>
    <property type="evidence" value="ECO:0007669"/>
    <property type="project" value="InterPro"/>
</dbReference>
<dbReference type="CDD" id="cd00081">
    <property type="entry name" value="Hint"/>
    <property type="match status" value="1"/>
</dbReference>
<feature type="domain" description="Hedgehog/Intein (Hint)" evidence="1">
    <location>
        <begin position="119"/>
        <end position="257"/>
    </location>
</feature>
<evidence type="ECO:0000259" key="1">
    <source>
        <dbReference type="Pfam" id="PF13403"/>
    </source>
</evidence>
<dbReference type="AlphaFoldDB" id="A0A1H5Y4K1"/>
<dbReference type="EMBL" id="FNVD01000014">
    <property type="protein sequence ID" value="SEG18530.1"/>
    <property type="molecule type" value="Genomic_DNA"/>
</dbReference>
<dbReference type="Gene3D" id="2.170.16.10">
    <property type="entry name" value="Hedgehog/Intein (Hint) domain"/>
    <property type="match status" value="1"/>
</dbReference>
<dbReference type="SUPFAM" id="SSF51294">
    <property type="entry name" value="Hedgehog/intein (Hint) domain"/>
    <property type="match status" value="1"/>
</dbReference>
<dbReference type="Pfam" id="PF13403">
    <property type="entry name" value="Hint_2"/>
    <property type="match status" value="1"/>
</dbReference>
<name>A0A1H5Y4K1_9RHOB</name>
<dbReference type="InterPro" id="IPR036844">
    <property type="entry name" value="Hint_dom_sf"/>
</dbReference>
<dbReference type="PROSITE" id="PS50817">
    <property type="entry name" value="INTEIN_N_TER"/>
    <property type="match status" value="1"/>
</dbReference>
<evidence type="ECO:0000313" key="3">
    <source>
        <dbReference type="Proteomes" id="UP000236742"/>
    </source>
</evidence>
<gene>
    <name evidence="2" type="ORF">SAMN05421751_11449</name>
</gene>
<accession>A0A1H5Y4K1</accession>
<dbReference type="InterPro" id="IPR006141">
    <property type="entry name" value="Intein_N"/>
</dbReference>
<dbReference type="OrthoDB" id="6305173at2"/>
<reference evidence="2 3" key="1">
    <citation type="submission" date="2016-10" db="EMBL/GenBank/DDBJ databases">
        <authorList>
            <person name="de Groot N.N."/>
        </authorList>
    </citation>
    <scope>NUCLEOTIDE SEQUENCE [LARGE SCALE GENOMIC DNA]</scope>
    <source>
        <strain evidence="2 3">DSM 23413</strain>
    </source>
</reference>
<dbReference type="RefSeq" id="WP_104008837.1">
    <property type="nucleotide sequence ID" value="NZ_FNVD01000014.1"/>
</dbReference>
<proteinExistence type="predicted"/>
<keyword evidence="3" id="KW-1185">Reference proteome</keyword>
<dbReference type="Proteomes" id="UP000236742">
    <property type="component" value="Unassembled WGS sequence"/>
</dbReference>
<evidence type="ECO:0000313" key="2">
    <source>
        <dbReference type="EMBL" id="SEG18530.1"/>
    </source>
</evidence>
<organism evidence="2 3">
    <name type="scientific">Jhaorihella thermophila</name>
    <dbReference type="NCBI Taxonomy" id="488547"/>
    <lineage>
        <taxon>Bacteria</taxon>
        <taxon>Pseudomonadati</taxon>
        <taxon>Pseudomonadota</taxon>
        <taxon>Alphaproteobacteria</taxon>
        <taxon>Rhodobacterales</taxon>
        <taxon>Paracoccaceae</taxon>
        <taxon>Jhaorihella</taxon>
    </lineage>
</organism>